<evidence type="ECO:0000313" key="1">
    <source>
        <dbReference type="EMBL" id="SSD62226.1"/>
    </source>
</evidence>
<evidence type="ECO:0000313" key="2">
    <source>
        <dbReference type="Proteomes" id="UP000262825"/>
    </source>
</evidence>
<organism evidence="1 2">
    <name type="scientific">Saccharomycodes ludwigii</name>
    <dbReference type="NCBI Taxonomy" id="36035"/>
    <lineage>
        <taxon>Eukaryota</taxon>
        <taxon>Fungi</taxon>
        <taxon>Dikarya</taxon>
        <taxon>Ascomycota</taxon>
        <taxon>Saccharomycotina</taxon>
        <taxon>Saccharomycetes</taxon>
        <taxon>Saccharomycodales</taxon>
        <taxon>Saccharomycodaceae</taxon>
        <taxon>Saccharomycodes</taxon>
    </lineage>
</organism>
<dbReference type="Proteomes" id="UP000262825">
    <property type="component" value="Unassembled WGS sequence"/>
</dbReference>
<sequence>MVNLVVLKLTANTPVTVTKTSVYTTSGSTITSVITSTIVPNNNNENGSGSPGNASEYVETISSGSVYTTVTKSGSGNSGNSNNVVTKTTSGGKVITTTVQSETVSSTAGIEVQSIQSQPASSGLISIYQAGAVSNRISTFKMFFTLFVLFFNLF</sequence>
<dbReference type="EMBL" id="UFAJ01001292">
    <property type="protein sequence ID" value="SSD62226.1"/>
    <property type="molecule type" value="Genomic_DNA"/>
</dbReference>
<dbReference type="VEuPathDB" id="FungiDB:SCODWIG_03988"/>
<dbReference type="AlphaFoldDB" id="A0A376BC83"/>
<gene>
    <name evidence="1" type="ORF">SCODWIG_03988</name>
</gene>
<accession>A0A376BC83</accession>
<keyword evidence="2" id="KW-1185">Reference proteome</keyword>
<reference evidence="2" key="1">
    <citation type="submission" date="2018-06" db="EMBL/GenBank/DDBJ databases">
        <authorList>
            <person name="Guldener U."/>
        </authorList>
    </citation>
    <scope>NUCLEOTIDE SEQUENCE [LARGE SCALE GENOMIC DNA]</scope>
    <source>
        <strain evidence="2">UTAD17</strain>
    </source>
</reference>
<proteinExistence type="predicted"/>
<name>A0A376BC83_9ASCO</name>
<protein>
    <submittedName>
        <fullName evidence="1">Uncharacterized protein</fullName>
    </submittedName>
</protein>